<keyword evidence="2" id="KW-1185">Reference proteome</keyword>
<evidence type="ECO:0000313" key="2">
    <source>
        <dbReference type="Proteomes" id="UP000284842"/>
    </source>
</evidence>
<dbReference type="InParanoid" id="A0A409VFR2"/>
<evidence type="ECO:0000313" key="1">
    <source>
        <dbReference type="EMBL" id="PPQ65090.1"/>
    </source>
</evidence>
<organism evidence="1 2">
    <name type="scientific">Panaeolus cyanescens</name>
    <dbReference type="NCBI Taxonomy" id="181874"/>
    <lineage>
        <taxon>Eukaryota</taxon>
        <taxon>Fungi</taxon>
        <taxon>Dikarya</taxon>
        <taxon>Basidiomycota</taxon>
        <taxon>Agaricomycotina</taxon>
        <taxon>Agaricomycetes</taxon>
        <taxon>Agaricomycetidae</taxon>
        <taxon>Agaricales</taxon>
        <taxon>Agaricineae</taxon>
        <taxon>Galeropsidaceae</taxon>
        <taxon>Panaeolus</taxon>
    </lineage>
</organism>
<protein>
    <recommendedName>
        <fullName evidence="3">F-box domain-containing protein</fullName>
    </recommendedName>
</protein>
<dbReference type="OrthoDB" id="5422579at2759"/>
<proteinExistence type="predicted"/>
<evidence type="ECO:0008006" key="3">
    <source>
        <dbReference type="Google" id="ProtNLM"/>
    </source>
</evidence>
<dbReference type="Proteomes" id="UP000284842">
    <property type="component" value="Unassembled WGS sequence"/>
</dbReference>
<accession>A0A409VFR2</accession>
<dbReference type="AlphaFoldDB" id="A0A409VFR2"/>
<name>A0A409VFR2_9AGAR</name>
<comment type="caution">
    <text evidence="1">The sequence shown here is derived from an EMBL/GenBank/DDBJ whole genome shotgun (WGS) entry which is preliminary data.</text>
</comment>
<reference evidence="1 2" key="1">
    <citation type="journal article" date="2018" name="Evol. Lett.">
        <title>Horizontal gene cluster transfer increased hallucinogenic mushroom diversity.</title>
        <authorList>
            <person name="Reynolds H.T."/>
            <person name="Vijayakumar V."/>
            <person name="Gluck-Thaler E."/>
            <person name="Korotkin H.B."/>
            <person name="Matheny P.B."/>
            <person name="Slot J.C."/>
        </authorList>
    </citation>
    <scope>NUCLEOTIDE SEQUENCE [LARGE SCALE GENOMIC DNA]</scope>
    <source>
        <strain evidence="1 2">2629</strain>
    </source>
</reference>
<gene>
    <name evidence="1" type="ORF">CVT24_003044</name>
</gene>
<dbReference type="EMBL" id="NHTK01006077">
    <property type="protein sequence ID" value="PPQ65090.1"/>
    <property type="molecule type" value="Genomic_DNA"/>
</dbReference>
<sequence length="265" mass="29451">MATLTSLPEEILVEIAGDLNNADVQNYGLACRCINVAVEHIVLSKLTLHFERTPVFCYEPRTHFPVEQILAYTTPGGTRGQNYVRHLRLQQLCIDFEATQTSLDKLLVPPISNGVLSVHDKEEACRRRKKLYIELLANMLLGEGLKNTQFETVTTGALRAEVAQDFFVRGLPNIAAGLEMLVLPSWAPNPYAFGNISEAIPALQTCVSLRHVEMGVELRKHRSRYIQELAVQAFKGNAFCRGLDSRFLINVTMIQSSSPGALQGV</sequence>